<dbReference type="AlphaFoldDB" id="A0A7G7GA26"/>
<dbReference type="InterPro" id="IPR028994">
    <property type="entry name" value="Integrin_alpha_N"/>
</dbReference>
<name>A0A7G7GA26_9BACT</name>
<sequence length="503" mass="55813">MWRFLILASFVFLNFLMLLGGCSPKKTQSSLVWDQSLYTIGSQSSPRTADLNQDGTLDIVMGAGKNEFQVSEQGIIALDGKTGKVIWQQEAPDQVYGSATLYDITGDSIKDVFIGGRTPHLKALDGKTGKVIWEYKYQYETDPVLRYARFNFYNLALIPDQNNDGLKELLTINGGNAKAEPNSTQDRFPGVLMVIDPKTGHVLAADTMPDGRESYMSPVCFKQPNETEWQILFGTGGETISGNLYQVKLSDLMQRKLNRAKVIASEKGHGFIAPPVVVDITDDGQQDIIAISHGSTVFSLNGKNQKQLWQQQIPGTESSNSFAVGYFTDDDTPDFFTFVSKGAWPNNTGTRQIMLDGKNGAIAYKNALGCSGFSSPVVYDLNHDGQDEVIISINEYDCNRSLLNQTSFPIENKLLALNFKDKSINTIDQTKGFKNIFSTPWIGDLDQDGYLDIVHCQYYSHSDLLSFLGMRVKRIDTPIKIKDKPVWGSYMGSNGSGVFTAYR</sequence>
<comment type="subcellular location">
    <subcellularLocation>
        <location evidence="1">Membrane</location>
        <topology evidence="1">Single-pass membrane protein</topology>
    </subcellularLocation>
</comment>
<keyword evidence="7" id="KW-1185">Reference proteome</keyword>
<dbReference type="RefSeq" id="WP_185270493.1">
    <property type="nucleotide sequence ID" value="NZ_CP055156.1"/>
</dbReference>
<dbReference type="Gene3D" id="2.40.10.480">
    <property type="match status" value="1"/>
</dbReference>
<keyword evidence="4" id="KW-0472">Membrane</keyword>
<keyword evidence="3" id="KW-1133">Transmembrane helix</keyword>
<dbReference type="Pfam" id="PF23727">
    <property type="entry name" value="Beta-prop_FAM234A_B"/>
    <property type="match status" value="1"/>
</dbReference>
<dbReference type="PROSITE" id="PS51257">
    <property type="entry name" value="PROKAR_LIPOPROTEIN"/>
    <property type="match status" value="1"/>
</dbReference>
<keyword evidence="2" id="KW-0812">Transmembrane</keyword>
<evidence type="ECO:0000256" key="2">
    <source>
        <dbReference type="ARBA" id="ARBA00022692"/>
    </source>
</evidence>
<dbReference type="KEGG" id="aswu:HUW51_15250"/>
<accession>A0A7G7GA26</accession>
<evidence type="ECO:0000313" key="7">
    <source>
        <dbReference type="Proteomes" id="UP000515237"/>
    </source>
</evidence>
<dbReference type="SUPFAM" id="SSF69318">
    <property type="entry name" value="Integrin alpha N-terminal domain"/>
    <property type="match status" value="2"/>
</dbReference>
<dbReference type="Proteomes" id="UP000515237">
    <property type="component" value="Chromosome"/>
</dbReference>
<dbReference type="InterPro" id="IPR045232">
    <property type="entry name" value="FAM234"/>
</dbReference>
<dbReference type="Gene3D" id="2.130.10.130">
    <property type="entry name" value="Integrin alpha, N-terminal"/>
    <property type="match status" value="1"/>
</dbReference>
<evidence type="ECO:0000256" key="3">
    <source>
        <dbReference type="ARBA" id="ARBA00022989"/>
    </source>
</evidence>
<dbReference type="PANTHER" id="PTHR21419:SF30">
    <property type="entry name" value="IG-LIKE DOMAIN-CONTAINING PROTEIN"/>
    <property type="match status" value="1"/>
</dbReference>
<evidence type="ECO:0000259" key="5">
    <source>
        <dbReference type="Pfam" id="PF23727"/>
    </source>
</evidence>
<reference evidence="6 7" key="1">
    <citation type="journal article" date="2018" name="Int. J. Syst. Evol. Microbiol.">
        <title>Adhaeribacter swui sp. nov., isolated from wet mud.</title>
        <authorList>
            <person name="Kim D.U."/>
            <person name="Kim K.W."/>
            <person name="Kang M.S."/>
            <person name="Kim J.Y."/>
            <person name="Jang J.H."/>
            <person name="Kim M.K."/>
        </authorList>
    </citation>
    <scope>NUCLEOTIDE SEQUENCE [LARGE SCALE GENOMIC DNA]</scope>
    <source>
        <strain evidence="6 7">KCTC 52873</strain>
    </source>
</reference>
<organism evidence="6 7">
    <name type="scientific">Adhaeribacter swui</name>
    <dbReference type="NCBI Taxonomy" id="2086471"/>
    <lineage>
        <taxon>Bacteria</taxon>
        <taxon>Pseudomonadati</taxon>
        <taxon>Bacteroidota</taxon>
        <taxon>Cytophagia</taxon>
        <taxon>Cytophagales</taxon>
        <taxon>Hymenobacteraceae</taxon>
        <taxon>Adhaeribacter</taxon>
    </lineage>
</organism>
<dbReference type="GO" id="GO:0016020">
    <property type="term" value="C:membrane"/>
    <property type="evidence" value="ECO:0007669"/>
    <property type="project" value="UniProtKB-SubCell"/>
</dbReference>
<dbReference type="InterPro" id="IPR055409">
    <property type="entry name" value="Beta-prop_FAM234A_B"/>
</dbReference>
<dbReference type="PANTHER" id="PTHR21419">
    <property type="match status" value="1"/>
</dbReference>
<protein>
    <submittedName>
        <fullName evidence="6">PQQ-binding-like beta-propeller repeat protein</fullName>
    </submittedName>
</protein>
<evidence type="ECO:0000256" key="1">
    <source>
        <dbReference type="ARBA" id="ARBA00004167"/>
    </source>
</evidence>
<evidence type="ECO:0000256" key="4">
    <source>
        <dbReference type="ARBA" id="ARBA00023136"/>
    </source>
</evidence>
<dbReference type="EMBL" id="CP055156">
    <property type="protein sequence ID" value="QNF34010.1"/>
    <property type="molecule type" value="Genomic_DNA"/>
</dbReference>
<feature type="domain" description="FAM234A/B beta-propeller" evidence="5">
    <location>
        <begin position="75"/>
        <end position="368"/>
    </location>
</feature>
<gene>
    <name evidence="6" type="ORF">HUW51_15250</name>
</gene>
<evidence type="ECO:0000313" key="6">
    <source>
        <dbReference type="EMBL" id="QNF34010.1"/>
    </source>
</evidence>
<proteinExistence type="predicted"/>